<accession>A0AB40DDI4</accession>
<reference evidence="3" key="1">
    <citation type="submission" date="2025-08" db="UniProtKB">
        <authorList>
            <consortium name="RefSeq"/>
        </authorList>
    </citation>
    <scope>IDENTIFICATION</scope>
</reference>
<feature type="region of interest" description="Disordered" evidence="1">
    <location>
        <begin position="111"/>
        <end position="133"/>
    </location>
</feature>
<feature type="region of interest" description="Disordered" evidence="1">
    <location>
        <begin position="79"/>
        <end position="98"/>
    </location>
</feature>
<dbReference type="GeneID" id="108013496"/>
<name>A0AB40DDI4_DROSZ</name>
<feature type="compositionally biased region" description="Acidic residues" evidence="1">
    <location>
        <begin position="111"/>
        <end position="128"/>
    </location>
</feature>
<protein>
    <submittedName>
        <fullName evidence="3">Uncharacterized protein</fullName>
    </submittedName>
</protein>
<sequence>MNKACCRCGAAQNAGSHCLRGAVSHCFCCHKPPPMKCIHCGVLGDIPLEESHGTCVYGNAHYYIYSEQWPPFPFTETETIPHTHSPELGESGGHPLSITDARTLEDEPIEVADDPQEATANDGEDDDVHVERKPSTLRWVTTEEIRAWKQCPRCRRHRTTNVGWVKHAQKCAQDASYKRAMFFIYTHTKGWCNYLVRNSVWDRHSNGQCTTCSASRREGLPMPFMPDPPPRPNEDYLAKMRRQRARERRERERCKRTNARVPGDNAAQLSPGYEHRTPRIPTGPNAFSSPTGNDTTIWLGTNIMRTTAMRLLSSDVRD</sequence>
<evidence type="ECO:0000313" key="3">
    <source>
        <dbReference type="RefSeq" id="XP_065721034.1"/>
    </source>
</evidence>
<organism evidence="2 3">
    <name type="scientific">Drosophila suzukii</name>
    <name type="common">Spotted-wing drosophila fruit fly</name>
    <dbReference type="NCBI Taxonomy" id="28584"/>
    <lineage>
        <taxon>Eukaryota</taxon>
        <taxon>Metazoa</taxon>
        <taxon>Ecdysozoa</taxon>
        <taxon>Arthropoda</taxon>
        <taxon>Hexapoda</taxon>
        <taxon>Insecta</taxon>
        <taxon>Pterygota</taxon>
        <taxon>Neoptera</taxon>
        <taxon>Endopterygota</taxon>
        <taxon>Diptera</taxon>
        <taxon>Brachycera</taxon>
        <taxon>Muscomorpha</taxon>
        <taxon>Ephydroidea</taxon>
        <taxon>Drosophilidae</taxon>
        <taxon>Drosophila</taxon>
        <taxon>Sophophora</taxon>
    </lineage>
</organism>
<dbReference type="Proteomes" id="UP001652628">
    <property type="component" value="Chromosome 3"/>
</dbReference>
<proteinExistence type="predicted"/>
<evidence type="ECO:0000313" key="2">
    <source>
        <dbReference type="Proteomes" id="UP001652628"/>
    </source>
</evidence>
<dbReference type="AlphaFoldDB" id="A0AB40DDI4"/>
<dbReference type="RefSeq" id="XP_065721034.1">
    <property type="nucleotide sequence ID" value="XM_065864962.2"/>
</dbReference>
<evidence type="ECO:0000256" key="1">
    <source>
        <dbReference type="SAM" id="MobiDB-lite"/>
    </source>
</evidence>
<keyword evidence="2" id="KW-1185">Reference proteome</keyword>
<gene>
    <name evidence="3" type="primary">LOC108013496</name>
</gene>